<feature type="transmembrane region" description="Helical" evidence="6">
    <location>
        <begin position="7"/>
        <end position="29"/>
    </location>
</feature>
<evidence type="ECO:0000256" key="6">
    <source>
        <dbReference type="SAM" id="Phobius"/>
    </source>
</evidence>
<organism evidence="7 8">
    <name type="scientific">Candidatus Woesebacteria bacterium GW2011_GWA1_45_8</name>
    <dbReference type="NCBI Taxonomy" id="1618559"/>
    <lineage>
        <taxon>Bacteria</taxon>
        <taxon>Candidatus Woeseibacteriota</taxon>
    </lineage>
</organism>
<feature type="transmembrane region" description="Helical" evidence="6">
    <location>
        <begin position="132"/>
        <end position="153"/>
    </location>
</feature>
<evidence type="ECO:0000256" key="4">
    <source>
        <dbReference type="ARBA" id="ARBA00022989"/>
    </source>
</evidence>
<comment type="subcellular location">
    <subcellularLocation>
        <location evidence="1">Membrane</location>
        <topology evidence="1">Multi-pass membrane protein</topology>
    </subcellularLocation>
</comment>
<evidence type="ECO:0000313" key="7">
    <source>
        <dbReference type="EMBL" id="KKU12297.1"/>
    </source>
</evidence>
<evidence type="ECO:0000256" key="5">
    <source>
        <dbReference type="ARBA" id="ARBA00023136"/>
    </source>
</evidence>
<proteinExistence type="inferred from homology"/>
<dbReference type="InterPro" id="IPR038330">
    <property type="entry name" value="TspO/MBR-related_sf"/>
</dbReference>
<feature type="transmembrane region" description="Helical" evidence="6">
    <location>
        <begin position="49"/>
        <end position="70"/>
    </location>
</feature>
<dbReference type="FunFam" id="1.20.1260.100:FF:000001">
    <property type="entry name" value="translocator protein 2"/>
    <property type="match status" value="1"/>
</dbReference>
<dbReference type="PIRSF" id="PIRSF005859">
    <property type="entry name" value="PBR"/>
    <property type="match status" value="1"/>
</dbReference>
<evidence type="ECO:0000256" key="2">
    <source>
        <dbReference type="ARBA" id="ARBA00007524"/>
    </source>
</evidence>
<feature type="transmembrane region" description="Helical" evidence="6">
    <location>
        <begin position="82"/>
        <end position="100"/>
    </location>
</feature>
<dbReference type="PANTHER" id="PTHR10057:SF0">
    <property type="entry name" value="TRANSLOCATOR PROTEIN"/>
    <property type="match status" value="1"/>
</dbReference>
<dbReference type="EMBL" id="LCLG01000002">
    <property type="protein sequence ID" value="KKU12297.1"/>
    <property type="molecule type" value="Genomic_DNA"/>
</dbReference>
<dbReference type="InterPro" id="IPR004307">
    <property type="entry name" value="TspO_MBR"/>
</dbReference>
<dbReference type="Pfam" id="PF03073">
    <property type="entry name" value="TspO_MBR"/>
    <property type="match status" value="1"/>
</dbReference>
<evidence type="ECO:0000313" key="8">
    <source>
        <dbReference type="Proteomes" id="UP000034653"/>
    </source>
</evidence>
<accession>A0A0G1MVU7</accession>
<evidence type="ECO:0000256" key="3">
    <source>
        <dbReference type="ARBA" id="ARBA00022692"/>
    </source>
</evidence>
<keyword evidence="3 6" id="KW-0812">Transmembrane</keyword>
<dbReference type="Gene3D" id="1.20.1260.100">
    <property type="entry name" value="TspO/MBR protein"/>
    <property type="match status" value="1"/>
</dbReference>
<evidence type="ECO:0000256" key="1">
    <source>
        <dbReference type="ARBA" id="ARBA00004141"/>
    </source>
</evidence>
<protein>
    <submittedName>
        <fullName evidence="7">TspO and MBR like protein</fullName>
    </submittedName>
</protein>
<feature type="transmembrane region" description="Helical" evidence="6">
    <location>
        <begin position="106"/>
        <end position="125"/>
    </location>
</feature>
<dbReference type="GO" id="GO:0016020">
    <property type="term" value="C:membrane"/>
    <property type="evidence" value="ECO:0007669"/>
    <property type="project" value="UniProtKB-SubCell"/>
</dbReference>
<dbReference type="PANTHER" id="PTHR10057">
    <property type="entry name" value="PERIPHERAL-TYPE BENZODIAZEPINE RECEPTOR"/>
    <property type="match status" value="1"/>
</dbReference>
<dbReference type="AlphaFoldDB" id="A0A0G1MVU7"/>
<name>A0A0G1MVU7_9BACT</name>
<dbReference type="Proteomes" id="UP000034653">
    <property type="component" value="Unassembled WGS sequence"/>
</dbReference>
<keyword evidence="4 6" id="KW-1133">Transmembrane helix</keyword>
<dbReference type="GO" id="GO:0033013">
    <property type="term" value="P:tetrapyrrole metabolic process"/>
    <property type="evidence" value="ECO:0007669"/>
    <property type="project" value="UniProtKB-ARBA"/>
</dbReference>
<sequence>MVLIKKYTALVVSIVFAYAVAFLGSLVTTPSIGNWYSSLNKPSFNPPNYLFGPVWTILFTLMAISAYLVWKKKKKITAELKIYAVQLGLNFLWSYLFFGLHRPDLALFEIMLLWVYIALTIVRFYKVDKLAGYLLIPYILWVGFAAFLNYSIVTLN</sequence>
<comment type="similarity">
    <text evidence="2">Belongs to the TspO/BZRP family.</text>
</comment>
<dbReference type="CDD" id="cd15904">
    <property type="entry name" value="TSPO_MBR"/>
    <property type="match status" value="1"/>
</dbReference>
<reference evidence="7 8" key="1">
    <citation type="journal article" date="2015" name="Nature">
        <title>rRNA introns, odd ribosomes, and small enigmatic genomes across a large radiation of phyla.</title>
        <authorList>
            <person name="Brown C.T."/>
            <person name="Hug L.A."/>
            <person name="Thomas B.C."/>
            <person name="Sharon I."/>
            <person name="Castelle C.J."/>
            <person name="Singh A."/>
            <person name="Wilkins M.J."/>
            <person name="Williams K.H."/>
            <person name="Banfield J.F."/>
        </authorList>
    </citation>
    <scope>NUCLEOTIDE SEQUENCE [LARGE SCALE GENOMIC DNA]</scope>
</reference>
<keyword evidence="5 6" id="KW-0472">Membrane</keyword>
<comment type="caution">
    <text evidence="7">The sequence shown here is derived from an EMBL/GenBank/DDBJ whole genome shotgun (WGS) entry which is preliminary data.</text>
</comment>
<gene>
    <name evidence="7" type="ORF">UX19_C0002G0004</name>
</gene>